<dbReference type="EMBL" id="KZ613937">
    <property type="protein sequence ID" value="PMD48842.1"/>
    <property type="molecule type" value="Genomic_DNA"/>
</dbReference>
<dbReference type="PANTHER" id="PTHR33365:SF4">
    <property type="entry name" value="CYCLOCHLOROTINE BIOSYNTHESIS PROTEIN O"/>
    <property type="match status" value="1"/>
</dbReference>
<dbReference type="Pfam" id="PF11807">
    <property type="entry name" value="UstYa"/>
    <property type="match status" value="1"/>
</dbReference>
<dbReference type="Proteomes" id="UP000235786">
    <property type="component" value="Unassembled WGS sequence"/>
</dbReference>
<keyword evidence="5" id="KW-1185">Reference proteome</keyword>
<evidence type="ECO:0000256" key="1">
    <source>
        <dbReference type="ARBA" id="ARBA00004685"/>
    </source>
</evidence>
<proteinExistence type="inferred from homology"/>
<evidence type="ECO:0000256" key="2">
    <source>
        <dbReference type="ARBA" id="ARBA00035112"/>
    </source>
</evidence>
<accession>A0A2J6SDM1</accession>
<evidence type="ECO:0008006" key="6">
    <source>
        <dbReference type="Google" id="ProtNLM"/>
    </source>
</evidence>
<comment type="similarity">
    <text evidence="2">Belongs to the ustYa family.</text>
</comment>
<name>A0A2J6SDM1_HYAVF</name>
<comment type="pathway">
    <text evidence="1">Mycotoxin biosynthesis.</text>
</comment>
<dbReference type="GO" id="GO:0043386">
    <property type="term" value="P:mycotoxin biosynthetic process"/>
    <property type="evidence" value="ECO:0007669"/>
    <property type="project" value="InterPro"/>
</dbReference>
<feature type="region of interest" description="Disordered" evidence="3">
    <location>
        <begin position="1"/>
        <end position="25"/>
    </location>
</feature>
<sequence>IPLEQVRFSGSPEFDAKGRMHHKPWDPNTPWPENVPYFGQPSPEIDENWKKLIGHRYFSISEEEAKSIWPDTYHEYVDQYEGGWTAGLDVFHTLHCVNAVRMELHKDYYNSTSHNDLPHIDHCLDAIRQYIQCAGITTLVPTKWREGAHRNYIDSDQVHTCRSFTYLREFATSRSWGGPA</sequence>
<dbReference type="AlphaFoldDB" id="A0A2J6SDM1"/>
<protein>
    <recommendedName>
        <fullName evidence="6">Tat pathway signal sequence</fullName>
    </recommendedName>
</protein>
<dbReference type="STRING" id="1149755.A0A2J6SDM1"/>
<reference evidence="4 5" key="1">
    <citation type="submission" date="2016-04" db="EMBL/GenBank/DDBJ databases">
        <title>A degradative enzymes factory behind the ericoid mycorrhizal symbiosis.</title>
        <authorList>
            <consortium name="DOE Joint Genome Institute"/>
            <person name="Martino E."/>
            <person name="Morin E."/>
            <person name="Grelet G."/>
            <person name="Kuo A."/>
            <person name="Kohler A."/>
            <person name="Daghino S."/>
            <person name="Barry K."/>
            <person name="Choi C."/>
            <person name="Cichocki N."/>
            <person name="Clum A."/>
            <person name="Copeland A."/>
            <person name="Hainaut M."/>
            <person name="Haridas S."/>
            <person name="Labutti K."/>
            <person name="Lindquist E."/>
            <person name="Lipzen A."/>
            <person name="Khouja H.-R."/>
            <person name="Murat C."/>
            <person name="Ohm R."/>
            <person name="Olson A."/>
            <person name="Spatafora J."/>
            <person name="Veneault-Fourrey C."/>
            <person name="Henrissat B."/>
            <person name="Grigoriev I."/>
            <person name="Martin F."/>
            <person name="Perotto S."/>
        </authorList>
    </citation>
    <scope>NUCLEOTIDE SEQUENCE [LARGE SCALE GENOMIC DNA]</scope>
    <source>
        <strain evidence="4 5">F</strain>
    </source>
</reference>
<organism evidence="4 5">
    <name type="scientific">Hyaloscypha variabilis (strain UAMH 11265 / GT02V1 / F)</name>
    <name type="common">Meliniomyces variabilis</name>
    <dbReference type="NCBI Taxonomy" id="1149755"/>
    <lineage>
        <taxon>Eukaryota</taxon>
        <taxon>Fungi</taxon>
        <taxon>Dikarya</taxon>
        <taxon>Ascomycota</taxon>
        <taxon>Pezizomycotina</taxon>
        <taxon>Leotiomycetes</taxon>
        <taxon>Helotiales</taxon>
        <taxon>Hyaloscyphaceae</taxon>
        <taxon>Hyaloscypha</taxon>
        <taxon>Hyaloscypha variabilis</taxon>
    </lineage>
</organism>
<dbReference type="PANTHER" id="PTHR33365">
    <property type="entry name" value="YALI0B05434P"/>
    <property type="match status" value="1"/>
</dbReference>
<feature type="non-terminal residue" evidence="4">
    <location>
        <position position="180"/>
    </location>
</feature>
<evidence type="ECO:0000313" key="4">
    <source>
        <dbReference type="EMBL" id="PMD48842.1"/>
    </source>
</evidence>
<dbReference type="OrthoDB" id="3687641at2759"/>
<evidence type="ECO:0000256" key="3">
    <source>
        <dbReference type="SAM" id="MobiDB-lite"/>
    </source>
</evidence>
<gene>
    <name evidence="4" type="ORF">L207DRAFT_381089</name>
</gene>
<dbReference type="InterPro" id="IPR021765">
    <property type="entry name" value="UstYa-like"/>
</dbReference>
<evidence type="ECO:0000313" key="5">
    <source>
        <dbReference type="Proteomes" id="UP000235786"/>
    </source>
</evidence>
<feature type="non-terminal residue" evidence="4">
    <location>
        <position position="1"/>
    </location>
</feature>